<sequence>MATHPAALLATVAHAQQQLAQLEATAKGLIDELAASGGAGATPRLRELLATGERLVASVGQAGQQLGSALPPSSAALPPAPDAQAVEAVWAHHAQQERGAALIPTPVSRPAPSLAELQYSLAYLPSCRLQLLQGRQPTDAPASATALLLRCGQAFAAVVHLQQPGSLQPLRVGVLSAAQADAAISGSSSNSSSGMASLWGPSQHAVYRHLSAQAAAALQHFLAQQQQQQQQLAGSGGAASPLELLLLWLVTASDVFTRPSTSSGSLLVADPAAAGGGLLPPLHRPWQLGWEQLWQAALNPQLRQAEHVAAGEG</sequence>
<dbReference type="InterPro" id="IPR021627">
    <property type="entry name" value="Mediator_Med27"/>
</dbReference>
<comment type="similarity">
    <text evidence="2">Belongs to the Mediator complex subunit 27 family.</text>
</comment>
<comment type="caution">
    <text evidence="6">The sequence shown here is derived from an EMBL/GenBank/DDBJ whole genome shotgun (WGS) entry which is preliminary data.</text>
</comment>
<dbReference type="GO" id="GO:0016592">
    <property type="term" value="C:mediator complex"/>
    <property type="evidence" value="ECO:0007669"/>
    <property type="project" value="InterPro"/>
</dbReference>
<dbReference type="EMBL" id="JADXDR010000022">
    <property type="protein sequence ID" value="KAI7845033.1"/>
    <property type="molecule type" value="Genomic_DNA"/>
</dbReference>
<comment type="subcellular location">
    <subcellularLocation>
        <location evidence="1">Nucleus</location>
    </subcellularLocation>
</comment>
<dbReference type="PANTHER" id="PTHR13130:SF4">
    <property type="entry name" value="MEDIATOR OF RNA POLYMERASE II TRANSCRIPTION SUBUNIT 27"/>
    <property type="match status" value="1"/>
</dbReference>
<protein>
    <recommendedName>
        <fullName evidence="8">Mediator of RNA polymerase II transcription subunit 27</fullName>
    </recommendedName>
</protein>
<evidence type="ECO:0008006" key="8">
    <source>
        <dbReference type="Google" id="ProtNLM"/>
    </source>
</evidence>
<accession>A0AAD5DYM8</accession>
<evidence type="ECO:0000256" key="1">
    <source>
        <dbReference type="ARBA" id="ARBA00004123"/>
    </source>
</evidence>
<reference evidence="6" key="1">
    <citation type="submission" date="2020-11" db="EMBL/GenBank/DDBJ databases">
        <title>Chlorella ohadii genome sequencing and assembly.</title>
        <authorList>
            <person name="Murik O."/>
            <person name="Treves H."/>
            <person name="Kedem I."/>
            <person name="Shotland Y."/>
            <person name="Kaplan A."/>
        </authorList>
    </citation>
    <scope>NUCLEOTIDE SEQUENCE</scope>
    <source>
        <strain evidence="6">1</strain>
    </source>
</reference>
<keyword evidence="3" id="KW-0805">Transcription regulation</keyword>
<gene>
    <name evidence="6" type="ORF">COHA_001399</name>
</gene>
<name>A0AAD5DYM8_9CHLO</name>
<dbReference type="PANTHER" id="PTHR13130">
    <property type="entry name" value="34 KDA TRANSCRIPTIONAL CO-ACTIVATOR-RELATED"/>
    <property type="match status" value="1"/>
</dbReference>
<evidence type="ECO:0000256" key="5">
    <source>
        <dbReference type="ARBA" id="ARBA00023242"/>
    </source>
</evidence>
<dbReference type="GO" id="GO:0006357">
    <property type="term" value="P:regulation of transcription by RNA polymerase II"/>
    <property type="evidence" value="ECO:0007669"/>
    <property type="project" value="TreeGrafter"/>
</dbReference>
<dbReference type="GO" id="GO:0003713">
    <property type="term" value="F:transcription coactivator activity"/>
    <property type="evidence" value="ECO:0007669"/>
    <property type="project" value="TreeGrafter"/>
</dbReference>
<keyword evidence="4" id="KW-0804">Transcription</keyword>
<evidence type="ECO:0000256" key="3">
    <source>
        <dbReference type="ARBA" id="ARBA00023015"/>
    </source>
</evidence>
<proteinExistence type="inferred from homology"/>
<keyword evidence="5" id="KW-0539">Nucleus</keyword>
<organism evidence="6 7">
    <name type="scientific">Chlorella ohadii</name>
    <dbReference type="NCBI Taxonomy" id="2649997"/>
    <lineage>
        <taxon>Eukaryota</taxon>
        <taxon>Viridiplantae</taxon>
        <taxon>Chlorophyta</taxon>
        <taxon>core chlorophytes</taxon>
        <taxon>Trebouxiophyceae</taxon>
        <taxon>Chlorellales</taxon>
        <taxon>Chlorellaceae</taxon>
        <taxon>Chlorella clade</taxon>
        <taxon>Chlorella</taxon>
    </lineage>
</organism>
<evidence type="ECO:0000256" key="2">
    <source>
        <dbReference type="ARBA" id="ARBA00008048"/>
    </source>
</evidence>
<evidence type="ECO:0000313" key="6">
    <source>
        <dbReference type="EMBL" id="KAI7845033.1"/>
    </source>
</evidence>
<keyword evidence="7" id="KW-1185">Reference proteome</keyword>
<dbReference type="AlphaFoldDB" id="A0AAD5DYM8"/>
<evidence type="ECO:0000313" key="7">
    <source>
        <dbReference type="Proteomes" id="UP001205105"/>
    </source>
</evidence>
<evidence type="ECO:0000256" key="4">
    <source>
        <dbReference type="ARBA" id="ARBA00023163"/>
    </source>
</evidence>
<dbReference type="Proteomes" id="UP001205105">
    <property type="component" value="Unassembled WGS sequence"/>
</dbReference>